<dbReference type="NCBIfam" id="NF005490">
    <property type="entry name" value="PRK07103.1"/>
    <property type="match status" value="1"/>
</dbReference>
<evidence type="ECO:0000313" key="6">
    <source>
        <dbReference type="EMBL" id="SAL32861.1"/>
    </source>
</evidence>
<evidence type="ECO:0000256" key="4">
    <source>
        <dbReference type="RuleBase" id="RU003694"/>
    </source>
</evidence>
<evidence type="ECO:0000256" key="1">
    <source>
        <dbReference type="ARBA" id="ARBA00005194"/>
    </source>
</evidence>
<protein>
    <submittedName>
        <fullName evidence="6">Polyketide beta-ketoacyl:acyl carrier protein synthase</fullName>
    </submittedName>
</protein>
<name>A0A158GM29_9BURK</name>
<evidence type="ECO:0000256" key="2">
    <source>
        <dbReference type="ARBA" id="ARBA00008467"/>
    </source>
</evidence>
<comment type="similarity">
    <text evidence="2 4">Belongs to the thiolase-like superfamily. Beta-ketoacyl-ACP synthases family.</text>
</comment>
<dbReference type="Pfam" id="PF00109">
    <property type="entry name" value="ketoacyl-synt"/>
    <property type="match status" value="1"/>
</dbReference>
<dbReference type="GO" id="GO:0005829">
    <property type="term" value="C:cytosol"/>
    <property type="evidence" value="ECO:0007669"/>
    <property type="project" value="TreeGrafter"/>
</dbReference>
<comment type="pathway">
    <text evidence="1">Lipid metabolism; fatty acid biosynthesis.</text>
</comment>
<dbReference type="Gene3D" id="3.40.47.10">
    <property type="match status" value="2"/>
</dbReference>
<keyword evidence="3 4" id="KW-0808">Transferase</keyword>
<dbReference type="InterPro" id="IPR020841">
    <property type="entry name" value="PKS_Beta-ketoAc_synthase_dom"/>
</dbReference>
<dbReference type="Pfam" id="PF02801">
    <property type="entry name" value="Ketoacyl-synt_C"/>
    <property type="match status" value="1"/>
</dbReference>
<evidence type="ECO:0000259" key="5">
    <source>
        <dbReference type="PROSITE" id="PS52004"/>
    </source>
</evidence>
<evidence type="ECO:0000313" key="7">
    <source>
        <dbReference type="Proteomes" id="UP000054683"/>
    </source>
</evidence>
<dbReference type="OrthoDB" id="9808669at2"/>
<accession>A0A158GM29</accession>
<dbReference type="EMBL" id="FCOK02000016">
    <property type="protein sequence ID" value="SAL32861.1"/>
    <property type="molecule type" value="Genomic_DNA"/>
</dbReference>
<feature type="domain" description="Ketosynthase family 3 (KS3)" evidence="5">
    <location>
        <begin position="6"/>
        <end position="414"/>
    </location>
</feature>
<dbReference type="PROSITE" id="PS52004">
    <property type="entry name" value="KS3_2"/>
    <property type="match status" value="1"/>
</dbReference>
<gene>
    <name evidence="6" type="ORF">AWB69_02892</name>
</gene>
<dbReference type="InterPro" id="IPR014030">
    <property type="entry name" value="Ketoacyl_synth_N"/>
</dbReference>
<evidence type="ECO:0000256" key="3">
    <source>
        <dbReference type="ARBA" id="ARBA00022679"/>
    </source>
</evidence>
<dbReference type="InterPro" id="IPR016039">
    <property type="entry name" value="Thiolase-like"/>
</dbReference>
<dbReference type="InterPro" id="IPR000794">
    <property type="entry name" value="Beta-ketoacyl_synthase"/>
</dbReference>
<reference evidence="6 7" key="1">
    <citation type="submission" date="2016-01" db="EMBL/GenBank/DDBJ databases">
        <authorList>
            <person name="Oliw E.H."/>
        </authorList>
    </citation>
    <scope>NUCLEOTIDE SEQUENCE [LARGE SCALE GENOMIC DNA]</scope>
    <source>
        <strain evidence="6">LMG 27134</strain>
    </source>
</reference>
<organism evidence="6 7">
    <name type="scientific">Caballeronia udeis</name>
    <dbReference type="NCBI Taxonomy" id="1232866"/>
    <lineage>
        <taxon>Bacteria</taxon>
        <taxon>Pseudomonadati</taxon>
        <taxon>Pseudomonadota</taxon>
        <taxon>Betaproteobacteria</taxon>
        <taxon>Burkholderiales</taxon>
        <taxon>Burkholderiaceae</taxon>
        <taxon>Caballeronia</taxon>
    </lineage>
</organism>
<dbReference type="PANTHER" id="PTHR11712">
    <property type="entry name" value="POLYKETIDE SYNTHASE-RELATED"/>
    <property type="match status" value="1"/>
</dbReference>
<dbReference type="PANTHER" id="PTHR11712:SF336">
    <property type="entry name" value="3-OXOACYL-[ACYL-CARRIER-PROTEIN] SYNTHASE, MITOCHONDRIAL"/>
    <property type="match status" value="1"/>
</dbReference>
<dbReference type="AlphaFoldDB" id="A0A158GM29"/>
<dbReference type="Proteomes" id="UP000054683">
    <property type="component" value="Unassembled WGS sequence"/>
</dbReference>
<dbReference type="SMART" id="SM00825">
    <property type="entry name" value="PKS_KS"/>
    <property type="match status" value="1"/>
</dbReference>
<sequence length="415" mass="44179">MPGPDRADLVVSGVGVVSAIGQGQAAFIAALLEGRHRFAVMQRPGRQLPATGDEPPTSFLGAEIDALEMPESMPTALWRTASLSGQAALAALHEAWHDANLGLIAPERVGLVIGGSNFQQRELVQIHDAYRERARYLRPTYARSFMDSDVCGMCTEAFGIRGMAYTVGGASASGQLAVLEAIEAVRGGRVDACIAIGALMDISSWECQGFRSLGAMGSDRFAEHPELACRSFDRDRDGFIFGESCGALVVERGDMPKREGVKPYARLAGWAMRMDGNRNPNPSLEGEIAVIEGALERAGLTSRDIDYVNPHGTGSTIGDIIELQALGACGLDHSYLNATKTLTGHGLSAAGAVELIAVLLQMRAGALHPTRNLDNPIEPGLNWVRQQAIPHTIENALNLSMGFGGINTAVCVQKY</sequence>
<dbReference type="SUPFAM" id="SSF53901">
    <property type="entry name" value="Thiolase-like"/>
    <property type="match status" value="2"/>
</dbReference>
<dbReference type="GO" id="GO:0006633">
    <property type="term" value="P:fatty acid biosynthetic process"/>
    <property type="evidence" value="ECO:0007669"/>
    <property type="project" value="TreeGrafter"/>
</dbReference>
<dbReference type="InterPro" id="IPR014031">
    <property type="entry name" value="Ketoacyl_synth_C"/>
</dbReference>
<dbReference type="CDD" id="cd00834">
    <property type="entry name" value="KAS_I_II"/>
    <property type="match status" value="1"/>
</dbReference>
<dbReference type="RefSeq" id="WP_062085593.1">
    <property type="nucleotide sequence ID" value="NZ_FCOK02000016.1"/>
</dbReference>
<dbReference type="GO" id="GO:0004315">
    <property type="term" value="F:3-oxoacyl-[acyl-carrier-protein] synthase activity"/>
    <property type="evidence" value="ECO:0007669"/>
    <property type="project" value="TreeGrafter"/>
</dbReference>
<proteinExistence type="inferred from homology"/>